<keyword evidence="4 10" id="KW-0812">Transmembrane</keyword>
<dbReference type="PANTHER" id="PTHR21137">
    <property type="entry name" value="ODORANT RECEPTOR"/>
    <property type="match status" value="1"/>
</dbReference>
<dbReference type="GO" id="GO:0005886">
    <property type="term" value="C:plasma membrane"/>
    <property type="evidence" value="ECO:0007669"/>
    <property type="project" value="UniProtKB-SubCell"/>
</dbReference>
<feature type="transmembrane region" description="Helical" evidence="10">
    <location>
        <begin position="259"/>
        <end position="279"/>
    </location>
</feature>
<dbReference type="InterPro" id="IPR004117">
    <property type="entry name" value="7tm6_olfct_rcpt"/>
</dbReference>
<evidence type="ECO:0000313" key="11">
    <source>
        <dbReference type="EMBL" id="AEE63423.1"/>
    </source>
</evidence>
<evidence type="ECO:0000256" key="4">
    <source>
        <dbReference type="ARBA" id="ARBA00022692"/>
    </source>
</evidence>
<feature type="transmembrane region" description="Helical" evidence="10">
    <location>
        <begin position="125"/>
        <end position="147"/>
    </location>
</feature>
<dbReference type="AlphaFoldDB" id="J3JYY5"/>
<evidence type="ECO:0000256" key="7">
    <source>
        <dbReference type="ARBA" id="ARBA00023136"/>
    </source>
</evidence>
<comment type="similarity">
    <text evidence="10">Belongs to the insect chemoreceptor superfamily. Heteromeric odorant receptor channel (TC 1.A.69) family.</text>
</comment>
<feature type="transmembrane region" description="Helical" evidence="10">
    <location>
        <begin position="184"/>
        <end position="206"/>
    </location>
</feature>
<evidence type="ECO:0000256" key="10">
    <source>
        <dbReference type="RuleBase" id="RU351113"/>
    </source>
</evidence>
<feature type="transmembrane region" description="Helical" evidence="10">
    <location>
        <begin position="358"/>
        <end position="378"/>
    </location>
</feature>
<reference evidence="11" key="1">
    <citation type="journal article" date="2012" name="Insect Biochem. Mol. Biol.">
        <title>Transcriptome and full-length cDNA resources for the mountain pine beetle, Dendroctonus ponderosae Hopkins, a major insect pest of pine forests.</title>
        <authorList>
            <person name="Keeling C.I."/>
            <person name="Henderson H."/>
            <person name="Li M."/>
            <person name="Yuen M."/>
            <person name="Clark E.L."/>
            <person name="Fraser J.D."/>
            <person name="Huber D.P."/>
            <person name="Liao N.Y."/>
            <person name="Roderick Docking T."/>
            <person name="Birol I."/>
            <person name="Chan S.K."/>
            <person name="Taylor G.A."/>
            <person name="Palmquist D."/>
            <person name="Jones S.J."/>
            <person name="Bohlmann J."/>
        </authorList>
    </citation>
    <scope>NUCLEOTIDE SEQUENCE</scope>
    <source>
        <tissue evidence="11">Antennae</tissue>
    </source>
</reference>
<name>J3JYY5_DENPD</name>
<organism evidence="11">
    <name type="scientific">Dendroctonus ponderosae</name>
    <name type="common">Mountain pine beetle</name>
    <dbReference type="NCBI Taxonomy" id="77166"/>
    <lineage>
        <taxon>Eukaryota</taxon>
        <taxon>Metazoa</taxon>
        <taxon>Ecdysozoa</taxon>
        <taxon>Arthropoda</taxon>
        <taxon>Hexapoda</taxon>
        <taxon>Insecta</taxon>
        <taxon>Pterygota</taxon>
        <taxon>Neoptera</taxon>
        <taxon>Endopterygota</taxon>
        <taxon>Coleoptera</taxon>
        <taxon>Polyphaga</taxon>
        <taxon>Cucujiformia</taxon>
        <taxon>Curculionidae</taxon>
        <taxon>Scolytinae</taxon>
        <taxon>Dendroctonus</taxon>
    </lineage>
</organism>
<dbReference type="GO" id="GO:0005549">
    <property type="term" value="F:odorant binding"/>
    <property type="evidence" value="ECO:0007669"/>
    <property type="project" value="InterPro"/>
</dbReference>
<keyword evidence="2" id="KW-1003">Cell membrane</keyword>
<evidence type="ECO:0000256" key="9">
    <source>
        <dbReference type="ARBA" id="ARBA00023224"/>
    </source>
</evidence>
<keyword evidence="5 10" id="KW-0552">Olfaction</keyword>
<evidence type="ECO:0000256" key="1">
    <source>
        <dbReference type="ARBA" id="ARBA00004651"/>
    </source>
</evidence>
<evidence type="ECO:0000256" key="5">
    <source>
        <dbReference type="ARBA" id="ARBA00022725"/>
    </source>
</evidence>
<sequence>MLYPVRKGLPFYHNLLVLKLAGYYPKSSNYNKKLFFYCLVCWMSLWTGTLWNLIILLYLSIQNKSSHGITEAMGYLIGNSSLALICLHFALKHQDWSHLMDALIDFQKYGKPPKFNTVQTNASKVGITFFKVLFCAAVMYCVLQVLLEEECEKKLTFGKTSCGMLLPTWFPASHAESKLAKRLLLIYQLLACWAIAPFTVIVSLVLQANEFIAYRIDHLKSLLRKVGSNENPDLQLHQFLAYVQYHHHIIRLCRKLNYVAKYTTGHVALTFVTVVACFGHHSIQEKSLQSLTYQATYVISMCILCYAGQNMQDQMRSIGDALYSSTWYNCSLKVQKMIPLVLLRTQQPIGLDAVPLGVFNYMLMVMVLKTTYSYMSFLSRTI</sequence>
<feature type="transmembrane region" description="Helical" evidence="10">
    <location>
        <begin position="291"/>
        <end position="309"/>
    </location>
</feature>
<keyword evidence="6 10" id="KW-1133">Transmembrane helix</keyword>
<proteinExistence type="evidence at transcript level"/>
<dbReference type="GO" id="GO:0004984">
    <property type="term" value="F:olfactory receptor activity"/>
    <property type="evidence" value="ECO:0007669"/>
    <property type="project" value="InterPro"/>
</dbReference>
<comment type="subcellular location">
    <subcellularLocation>
        <location evidence="1 10">Cell membrane</location>
        <topology evidence="1 10">Multi-pass membrane protein</topology>
    </subcellularLocation>
</comment>
<evidence type="ECO:0000256" key="2">
    <source>
        <dbReference type="ARBA" id="ARBA00022475"/>
    </source>
</evidence>
<keyword evidence="7 10" id="KW-0472">Membrane</keyword>
<feature type="transmembrane region" description="Helical" evidence="10">
    <location>
        <begin position="34"/>
        <end position="60"/>
    </location>
</feature>
<protein>
    <recommendedName>
        <fullName evidence="10">Odorant receptor</fullName>
    </recommendedName>
</protein>
<dbReference type="EMBL" id="BT128466">
    <property type="protein sequence ID" value="AEE63423.1"/>
    <property type="molecule type" value="mRNA"/>
</dbReference>
<evidence type="ECO:0000256" key="8">
    <source>
        <dbReference type="ARBA" id="ARBA00023170"/>
    </source>
</evidence>
<dbReference type="GO" id="GO:0007165">
    <property type="term" value="P:signal transduction"/>
    <property type="evidence" value="ECO:0007669"/>
    <property type="project" value="UniProtKB-KW"/>
</dbReference>
<dbReference type="HOGENOM" id="CLU_750657_0_0_1"/>
<dbReference type="PANTHER" id="PTHR21137:SF35">
    <property type="entry name" value="ODORANT RECEPTOR 19A-RELATED"/>
    <property type="match status" value="1"/>
</dbReference>
<evidence type="ECO:0000256" key="6">
    <source>
        <dbReference type="ARBA" id="ARBA00022989"/>
    </source>
</evidence>
<dbReference type="OrthoDB" id="6746749at2759"/>
<feature type="transmembrane region" description="Helical" evidence="10">
    <location>
        <begin position="72"/>
        <end position="91"/>
    </location>
</feature>
<evidence type="ECO:0000256" key="3">
    <source>
        <dbReference type="ARBA" id="ARBA00022606"/>
    </source>
</evidence>
<dbReference type="Pfam" id="PF02949">
    <property type="entry name" value="7tm_6"/>
    <property type="match status" value="1"/>
</dbReference>
<keyword evidence="3 10" id="KW-0716">Sensory transduction</keyword>
<keyword evidence="8 10" id="KW-0675">Receptor</keyword>
<keyword evidence="9 10" id="KW-0807">Transducer</keyword>
<accession>J3JYY5</accession>